<dbReference type="GO" id="GO:0004650">
    <property type="term" value="F:polygalacturonase activity"/>
    <property type="evidence" value="ECO:0007669"/>
    <property type="project" value="InterPro"/>
</dbReference>
<dbReference type="Pfam" id="PF00295">
    <property type="entry name" value="Glyco_hydro_28"/>
    <property type="match status" value="1"/>
</dbReference>
<keyword evidence="13" id="KW-0456">Lyase</keyword>
<dbReference type="EMBL" id="ML120421">
    <property type="protein sequence ID" value="RPA95795.1"/>
    <property type="molecule type" value="Genomic_DNA"/>
</dbReference>
<gene>
    <name evidence="13" type="ORF">L873DRAFT_1696621</name>
</gene>
<accession>A0A3N4JC20</accession>
<feature type="signal peptide" evidence="12">
    <location>
        <begin position="1"/>
        <end position="19"/>
    </location>
</feature>
<evidence type="ECO:0000256" key="2">
    <source>
        <dbReference type="ARBA" id="ARBA00008834"/>
    </source>
</evidence>
<keyword evidence="9" id="KW-0961">Cell wall biogenesis/degradation</keyword>
<evidence type="ECO:0000256" key="1">
    <source>
        <dbReference type="ARBA" id="ARBA00004613"/>
    </source>
</evidence>
<evidence type="ECO:0000256" key="9">
    <source>
        <dbReference type="ARBA" id="ARBA00023316"/>
    </source>
</evidence>
<evidence type="ECO:0000256" key="6">
    <source>
        <dbReference type="ARBA" id="ARBA00023157"/>
    </source>
</evidence>
<sequence>MKFSLAAAAAALFVRGVAGQLVEGVAVGPTTSLSDKSGTICNVLDYGAVADGATDIGVAITKAFSQCVVGASGGATLLVPEGEYLITTAVILNGGGKWAFQLDGLITLSEDGNFNGNAIVVRGATDFEMLSSNGKGAIQGQGYKQRISGSGQIARLLRFMSCVNYSVHDLILIDSPTFHMFHNDATNLEAYHITIRGGNKGGLDGIDLICTSNCHIHHVEVTNRDECISVKTPSKNVLIEEIYCNQSGGMSIGSLNATSTEIEFIHMRNIYVHQCTQMLMIKTWPGGTGASGYVRNSIFENFQAYDTTYALDIDQYWYRVTEPNTGAIEISSLQFRNWTGTVNNGVSRGPIVIRGSNVVPLTGITMEDFSMWTENRDVVVLQCNNVYGSGYCARELASGATPTSFSSTVTISSIMEGFVSPTSPAWGVGTTGYGLTVPIPVYTPAAMWGIGATTDAPVTTGTVAVSGSKSGSGSFYSTDAPVTTPPAATPSVSSTSTLKTYKTKSSGGHWRRRSWQRA</sequence>
<keyword evidence="7" id="KW-0325">Glycoprotein</keyword>
<dbReference type="STRING" id="1336337.A0A3N4JC20"/>
<feature type="chain" id="PRO_5018260295" evidence="12">
    <location>
        <begin position="20"/>
        <end position="518"/>
    </location>
</feature>
<dbReference type="Gene3D" id="2.160.20.10">
    <property type="entry name" value="Single-stranded right-handed beta-helix, Pectin lyase-like"/>
    <property type="match status" value="1"/>
</dbReference>
<organism evidence="13 14">
    <name type="scientific">Choiromyces venosus 120613-1</name>
    <dbReference type="NCBI Taxonomy" id="1336337"/>
    <lineage>
        <taxon>Eukaryota</taxon>
        <taxon>Fungi</taxon>
        <taxon>Dikarya</taxon>
        <taxon>Ascomycota</taxon>
        <taxon>Pezizomycotina</taxon>
        <taxon>Pezizomycetes</taxon>
        <taxon>Pezizales</taxon>
        <taxon>Tuberaceae</taxon>
        <taxon>Choiromyces</taxon>
    </lineage>
</organism>
<dbReference type="GO" id="GO:0071555">
    <property type="term" value="P:cell wall organization"/>
    <property type="evidence" value="ECO:0007669"/>
    <property type="project" value="UniProtKB-KW"/>
</dbReference>
<dbReference type="GO" id="GO:0005975">
    <property type="term" value="P:carbohydrate metabolic process"/>
    <property type="evidence" value="ECO:0007669"/>
    <property type="project" value="InterPro"/>
</dbReference>
<dbReference type="AlphaFoldDB" id="A0A3N4JC20"/>
<evidence type="ECO:0000256" key="7">
    <source>
        <dbReference type="ARBA" id="ARBA00023180"/>
    </source>
</evidence>
<feature type="region of interest" description="Disordered" evidence="11">
    <location>
        <begin position="469"/>
        <end position="518"/>
    </location>
</feature>
<dbReference type="InterPro" id="IPR012334">
    <property type="entry name" value="Pectin_lyas_fold"/>
</dbReference>
<dbReference type="PANTHER" id="PTHR31736:SF19">
    <property type="entry name" value="PECTIN LYASE SUPERFAMILY PROTEIN-RELATED"/>
    <property type="match status" value="1"/>
</dbReference>
<dbReference type="InterPro" id="IPR011050">
    <property type="entry name" value="Pectin_lyase_fold/virulence"/>
</dbReference>
<evidence type="ECO:0000256" key="4">
    <source>
        <dbReference type="ARBA" id="ARBA00022729"/>
    </source>
</evidence>
<proteinExistence type="inferred from homology"/>
<keyword evidence="3" id="KW-0964">Secreted</keyword>
<evidence type="ECO:0000313" key="13">
    <source>
        <dbReference type="EMBL" id="RPA95795.1"/>
    </source>
</evidence>
<comment type="subcellular location">
    <subcellularLocation>
        <location evidence="1">Secreted</location>
    </subcellularLocation>
</comment>
<evidence type="ECO:0000256" key="3">
    <source>
        <dbReference type="ARBA" id="ARBA00022525"/>
    </source>
</evidence>
<evidence type="ECO:0000256" key="10">
    <source>
        <dbReference type="RuleBase" id="RU361169"/>
    </source>
</evidence>
<dbReference type="PANTHER" id="PTHR31736">
    <property type="match status" value="1"/>
</dbReference>
<name>A0A3N4JC20_9PEZI</name>
<evidence type="ECO:0000256" key="5">
    <source>
        <dbReference type="ARBA" id="ARBA00022801"/>
    </source>
</evidence>
<evidence type="ECO:0000256" key="11">
    <source>
        <dbReference type="SAM" id="MobiDB-lite"/>
    </source>
</evidence>
<comment type="similarity">
    <text evidence="2 10">Belongs to the glycosyl hydrolase 28 family.</text>
</comment>
<evidence type="ECO:0000256" key="12">
    <source>
        <dbReference type="SAM" id="SignalP"/>
    </source>
</evidence>
<dbReference type="SUPFAM" id="SSF51126">
    <property type="entry name" value="Pectin lyase-like"/>
    <property type="match status" value="1"/>
</dbReference>
<feature type="compositionally biased region" description="Low complexity" evidence="11">
    <location>
        <begin position="469"/>
        <end position="482"/>
    </location>
</feature>
<feature type="compositionally biased region" description="Low complexity" evidence="11">
    <location>
        <begin position="489"/>
        <end position="506"/>
    </location>
</feature>
<keyword evidence="14" id="KW-1185">Reference proteome</keyword>
<keyword evidence="6" id="KW-1015">Disulfide bond</keyword>
<feature type="compositionally biased region" description="Basic residues" evidence="11">
    <location>
        <begin position="509"/>
        <end position="518"/>
    </location>
</feature>
<keyword evidence="5 10" id="KW-0378">Hydrolase</keyword>
<evidence type="ECO:0000256" key="8">
    <source>
        <dbReference type="ARBA" id="ARBA00023295"/>
    </source>
</evidence>
<evidence type="ECO:0000313" key="14">
    <source>
        <dbReference type="Proteomes" id="UP000276215"/>
    </source>
</evidence>
<dbReference type="OrthoDB" id="187139at2759"/>
<dbReference type="InterPro" id="IPR000743">
    <property type="entry name" value="Glyco_hydro_28"/>
</dbReference>
<keyword evidence="4 12" id="KW-0732">Signal</keyword>
<protein>
    <submittedName>
        <fullName evidence="13">Pectin lyase-like protein</fullName>
    </submittedName>
</protein>
<keyword evidence="8 10" id="KW-0326">Glycosidase</keyword>
<reference evidence="13 14" key="1">
    <citation type="journal article" date="2018" name="Nat. Ecol. Evol.">
        <title>Pezizomycetes genomes reveal the molecular basis of ectomycorrhizal truffle lifestyle.</title>
        <authorList>
            <person name="Murat C."/>
            <person name="Payen T."/>
            <person name="Noel B."/>
            <person name="Kuo A."/>
            <person name="Morin E."/>
            <person name="Chen J."/>
            <person name="Kohler A."/>
            <person name="Krizsan K."/>
            <person name="Balestrini R."/>
            <person name="Da Silva C."/>
            <person name="Montanini B."/>
            <person name="Hainaut M."/>
            <person name="Levati E."/>
            <person name="Barry K.W."/>
            <person name="Belfiori B."/>
            <person name="Cichocki N."/>
            <person name="Clum A."/>
            <person name="Dockter R.B."/>
            <person name="Fauchery L."/>
            <person name="Guy J."/>
            <person name="Iotti M."/>
            <person name="Le Tacon F."/>
            <person name="Lindquist E.A."/>
            <person name="Lipzen A."/>
            <person name="Malagnac F."/>
            <person name="Mello A."/>
            <person name="Molinier V."/>
            <person name="Miyauchi S."/>
            <person name="Poulain J."/>
            <person name="Riccioni C."/>
            <person name="Rubini A."/>
            <person name="Sitrit Y."/>
            <person name="Splivallo R."/>
            <person name="Traeger S."/>
            <person name="Wang M."/>
            <person name="Zifcakova L."/>
            <person name="Wipf D."/>
            <person name="Zambonelli A."/>
            <person name="Paolocci F."/>
            <person name="Nowrousian M."/>
            <person name="Ottonello S."/>
            <person name="Baldrian P."/>
            <person name="Spatafora J.W."/>
            <person name="Henrissat B."/>
            <person name="Nagy L.G."/>
            <person name="Aury J.M."/>
            <person name="Wincker P."/>
            <person name="Grigoriev I.V."/>
            <person name="Bonfante P."/>
            <person name="Martin F.M."/>
        </authorList>
    </citation>
    <scope>NUCLEOTIDE SEQUENCE [LARGE SCALE GENOMIC DNA]</scope>
    <source>
        <strain evidence="13 14">120613-1</strain>
    </source>
</reference>
<dbReference type="GO" id="GO:0046576">
    <property type="term" value="F:rhamnogalacturonan alpha-L-rhamnopyranosyl-(1-&gt;4)-alpha-D-galactopyranosyluronide lyase activity"/>
    <property type="evidence" value="ECO:0007669"/>
    <property type="project" value="UniProtKB-ARBA"/>
</dbReference>
<dbReference type="GO" id="GO:0005576">
    <property type="term" value="C:extracellular region"/>
    <property type="evidence" value="ECO:0007669"/>
    <property type="project" value="UniProtKB-SubCell"/>
</dbReference>
<dbReference type="Proteomes" id="UP000276215">
    <property type="component" value="Unassembled WGS sequence"/>
</dbReference>